<dbReference type="EMBL" id="CSBK01000217">
    <property type="protein sequence ID" value="COX10861.1"/>
    <property type="molecule type" value="Genomic_DNA"/>
</dbReference>
<dbReference type="Proteomes" id="UP000039021">
    <property type="component" value="Unassembled WGS sequence"/>
</dbReference>
<evidence type="ECO:0000313" key="2">
    <source>
        <dbReference type="Proteomes" id="UP000039021"/>
    </source>
</evidence>
<evidence type="ECO:0000313" key="1">
    <source>
        <dbReference type="EMBL" id="COX10861.1"/>
    </source>
</evidence>
<protein>
    <submittedName>
        <fullName evidence="1">Uncharacterized protein</fullName>
    </submittedName>
</protein>
<gene>
    <name evidence="1" type="ORF">ERS007739_00693</name>
</gene>
<proteinExistence type="predicted"/>
<accession>A0A916P706</accession>
<comment type="caution">
    <text evidence="1">The sequence shown here is derived from an EMBL/GenBank/DDBJ whole genome shotgun (WGS) entry which is preliminary data.</text>
</comment>
<reference evidence="2" key="1">
    <citation type="submission" date="2015-03" db="EMBL/GenBank/DDBJ databases">
        <authorList>
            <consortium name="Pathogen Informatics"/>
        </authorList>
    </citation>
    <scope>NUCLEOTIDE SEQUENCE [LARGE SCALE GENOMIC DNA]</scope>
    <source>
        <strain evidence="2">N09902308</strain>
    </source>
</reference>
<dbReference type="AlphaFoldDB" id="A0A916P706"/>
<name>A0A916P706_MYCTX</name>
<sequence length="76" mass="8554">MDRPMSWYSGNQLTPWVFRLSRSIDRIICTRLVPTARWVISTPTGGRVEPEVYCRWDTASMSSSTGTNSSPSRSGI</sequence>
<organism evidence="1 2">
    <name type="scientific">Mycobacterium tuberculosis</name>
    <dbReference type="NCBI Taxonomy" id="1773"/>
    <lineage>
        <taxon>Bacteria</taxon>
        <taxon>Bacillati</taxon>
        <taxon>Actinomycetota</taxon>
        <taxon>Actinomycetes</taxon>
        <taxon>Mycobacteriales</taxon>
        <taxon>Mycobacteriaceae</taxon>
        <taxon>Mycobacterium</taxon>
        <taxon>Mycobacterium tuberculosis complex</taxon>
    </lineage>
</organism>